<dbReference type="EMBL" id="JH603170">
    <property type="protein sequence ID" value="EIC20967.1"/>
    <property type="molecule type" value="Genomic_DNA"/>
</dbReference>
<dbReference type="STRING" id="631362.Thi970DRAFT_04647"/>
<accession>H8Z7V5</accession>
<proteinExistence type="predicted"/>
<evidence type="ECO:0000313" key="1">
    <source>
        <dbReference type="EMBL" id="EIC20967.1"/>
    </source>
</evidence>
<reference evidence="2" key="1">
    <citation type="submission" date="2011-06" db="EMBL/GenBank/DDBJ databases">
        <authorList>
            <consortium name="US DOE Joint Genome Institute (JGI-PGF)"/>
            <person name="Lucas S."/>
            <person name="Han J."/>
            <person name="Lapidus A."/>
            <person name="Cheng J.-F."/>
            <person name="Goodwin L."/>
            <person name="Pitluck S."/>
            <person name="Peters L."/>
            <person name="Land M.L."/>
            <person name="Hauser L."/>
            <person name="Vogl K."/>
            <person name="Liu Z."/>
            <person name="Overmann J."/>
            <person name="Frigaard N.-U."/>
            <person name="Bryant D.A."/>
            <person name="Woyke T.J."/>
        </authorList>
    </citation>
    <scope>NUCLEOTIDE SEQUENCE [LARGE SCALE GENOMIC DNA]</scope>
    <source>
        <strain evidence="2">970</strain>
    </source>
</reference>
<organism evidence="1 2">
    <name type="scientific">Thiorhodovibrio frisius</name>
    <dbReference type="NCBI Taxonomy" id="631362"/>
    <lineage>
        <taxon>Bacteria</taxon>
        <taxon>Pseudomonadati</taxon>
        <taxon>Pseudomonadota</taxon>
        <taxon>Gammaproteobacteria</taxon>
        <taxon>Chromatiales</taxon>
        <taxon>Chromatiaceae</taxon>
        <taxon>Thiorhodovibrio</taxon>
    </lineage>
</organism>
<protein>
    <submittedName>
        <fullName evidence="1">Uncharacterized protein</fullName>
    </submittedName>
</protein>
<dbReference type="HOGENOM" id="CLU_2620955_0_0_6"/>
<name>H8Z7V5_9GAMM</name>
<dbReference type="Proteomes" id="UP000002964">
    <property type="component" value="Unassembled WGS sequence"/>
</dbReference>
<gene>
    <name evidence="1" type="ORF">Thi970DRAFT_04647</name>
</gene>
<keyword evidence="2" id="KW-1185">Reference proteome</keyword>
<evidence type="ECO:0000313" key="2">
    <source>
        <dbReference type="Proteomes" id="UP000002964"/>
    </source>
</evidence>
<reference evidence="1 2" key="2">
    <citation type="submission" date="2011-11" db="EMBL/GenBank/DDBJ databases">
        <authorList>
            <consortium name="US DOE Joint Genome Institute"/>
            <person name="Lucas S."/>
            <person name="Han J."/>
            <person name="Lapidus A."/>
            <person name="Cheng J.-F."/>
            <person name="Goodwin L."/>
            <person name="Pitluck S."/>
            <person name="Peters L."/>
            <person name="Ovchinnikova G."/>
            <person name="Zhang X."/>
            <person name="Detter J.C."/>
            <person name="Han C."/>
            <person name="Tapia R."/>
            <person name="Land M."/>
            <person name="Hauser L."/>
            <person name="Kyrpides N."/>
            <person name="Ivanova N."/>
            <person name="Pagani I."/>
            <person name="Vogl K."/>
            <person name="Liu Z."/>
            <person name="Overmann J."/>
            <person name="Frigaard N.-U."/>
            <person name="Bryant D."/>
            <person name="Woyke T."/>
        </authorList>
    </citation>
    <scope>NUCLEOTIDE SEQUENCE [LARGE SCALE GENOMIC DNA]</scope>
    <source>
        <strain evidence="1 2">970</strain>
    </source>
</reference>
<dbReference type="RefSeq" id="WP_009151370.1">
    <property type="nucleotide sequence ID" value="NZ_CP121471.1"/>
</dbReference>
<sequence>MNELPGDSYLLQTLRQAMIQFFHLTEASRLSRRLIKNKEEKFHLNPLQVKAGPFTIADKMEAKQPNARDFAIRSAYKR</sequence>
<dbReference type="AlphaFoldDB" id="H8Z7V5"/>